<sequence>MAGRPMVIITAPLSNQALIQYASYYPEVVYAPQEPGSGMLGPVRRVATTPQEAHIDKLASAVSAEHSRATFACGSIIKIAGPTSPDSTPRAENDLPPSTHPVTLRFGLDGSGNVLSLPAEANSDAFKKLSVACTPASFGRDGENVVDESYRKAGKLDVTAFCSDFCPYNTGIINVVNQLLVPSLNAHRSVKAELYKLNVYSGPGGMFKPHVDTPRGSTQVGSLVVSLPSHYEGGSLSVRHRGHQTVFDWAANSATSIQWAAFYSDCEHEVHQVTPAAEAALHDPRSMTSGGELGICLAHRYPHTHNELSKVLPSCLKGADMAAYEVARSLKLAHTLITTSEESMTAFADEFYEESYEEDNQGNLPLDEEGELLDAYGTYHPHLMTFEANHEVSEDCDRSKDVDMDCVMYSGRFVWLNEPTHTELSRAGLRYGNEAELSLAYISAALLMRIPTTSE</sequence>
<evidence type="ECO:0000259" key="1">
    <source>
        <dbReference type="Pfam" id="PF13640"/>
    </source>
</evidence>
<reference evidence="2" key="1">
    <citation type="submission" date="2023-08" db="EMBL/GenBank/DDBJ databases">
        <title>Black Yeasts Isolated from many extreme environments.</title>
        <authorList>
            <person name="Coleine C."/>
            <person name="Stajich J.E."/>
            <person name="Selbmann L."/>
        </authorList>
    </citation>
    <scope>NUCLEOTIDE SEQUENCE</scope>
    <source>
        <strain evidence="2">CCFEE 5810</strain>
    </source>
</reference>
<dbReference type="Pfam" id="PF13640">
    <property type="entry name" value="2OG-FeII_Oxy_3"/>
    <property type="match status" value="1"/>
</dbReference>
<comment type="caution">
    <text evidence="2">The sequence shown here is derived from an EMBL/GenBank/DDBJ whole genome shotgun (WGS) entry which is preliminary data.</text>
</comment>
<dbReference type="AlphaFoldDB" id="A0AAN7VX50"/>
<proteinExistence type="predicted"/>
<accession>A0AAN7VX50</accession>
<dbReference type="InterPro" id="IPR044862">
    <property type="entry name" value="Pro_4_hyd_alph_FE2OG_OXY"/>
</dbReference>
<gene>
    <name evidence="2" type="ORF">LTR97_012771</name>
</gene>
<feature type="domain" description="Prolyl 4-hydroxylase alpha subunit Fe(2+) 2OG dioxygenase" evidence="1">
    <location>
        <begin position="196"/>
        <end position="275"/>
    </location>
</feature>
<organism evidence="2 3">
    <name type="scientific">Elasticomyces elasticus</name>
    <dbReference type="NCBI Taxonomy" id="574655"/>
    <lineage>
        <taxon>Eukaryota</taxon>
        <taxon>Fungi</taxon>
        <taxon>Dikarya</taxon>
        <taxon>Ascomycota</taxon>
        <taxon>Pezizomycotina</taxon>
        <taxon>Dothideomycetes</taxon>
        <taxon>Dothideomycetidae</taxon>
        <taxon>Mycosphaerellales</taxon>
        <taxon>Teratosphaeriaceae</taxon>
        <taxon>Elasticomyces</taxon>
    </lineage>
</organism>
<dbReference type="EMBL" id="JAVRQU010000030">
    <property type="protein sequence ID" value="KAK5689598.1"/>
    <property type="molecule type" value="Genomic_DNA"/>
</dbReference>
<dbReference type="Proteomes" id="UP001310594">
    <property type="component" value="Unassembled WGS sequence"/>
</dbReference>
<protein>
    <recommendedName>
        <fullName evidence="1">Prolyl 4-hydroxylase alpha subunit Fe(2+) 2OG dioxygenase domain-containing protein</fullName>
    </recommendedName>
</protein>
<name>A0AAN7VX50_9PEZI</name>
<dbReference type="PANTHER" id="PTHR33099">
    <property type="entry name" value="FE2OG DIOXYGENASE DOMAIN-CONTAINING PROTEIN"/>
    <property type="match status" value="1"/>
</dbReference>
<evidence type="ECO:0000313" key="3">
    <source>
        <dbReference type="Proteomes" id="UP001310594"/>
    </source>
</evidence>
<dbReference type="Gene3D" id="2.60.120.620">
    <property type="entry name" value="q2cbj1_9rhob like domain"/>
    <property type="match status" value="1"/>
</dbReference>
<dbReference type="PANTHER" id="PTHR33099:SF7">
    <property type="entry name" value="MYND-TYPE DOMAIN-CONTAINING PROTEIN"/>
    <property type="match status" value="1"/>
</dbReference>
<evidence type="ECO:0000313" key="2">
    <source>
        <dbReference type="EMBL" id="KAK5689598.1"/>
    </source>
</evidence>